<proteinExistence type="predicted"/>
<dbReference type="AlphaFoldDB" id="A0A6S6UHK2"/>
<accession>A0A6S6UHK2</accession>
<evidence type="ECO:0000313" key="1">
    <source>
        <dbReference type="EMBL" id="CAA6830191.1"/>
    </source>
</evidence>
<sequence length="549" mass="62176">MALLELNLDHTGLSLGITTKQDALVPAGKYQGESLVSAGKHFQQHRYNLQPAYIVNCIHDTSGLQSVSFENQNTQIMGGTCNIGYIPCCEECNVTPYLHNGISFVHRDKGFLFTEHNELYMMGCDLQMTFVELRGLEASQLADVVDIVSVQGKRIVIMTKDEIYYSSLMDGTGKTGNWTTDDVTTKPYIDFYNLGGATGKFSISGNIGHNKRTIVTGDYLYFLGDRGGVVTNQCNQDELYPFSLRIIKDFEGIAHRDHANVATDKSSKYYVNSRAGLGEIAEDVFGFAMDELNHELDRDMAVYFKIVHCGESLYEELCSPCEGEMLETSCIKHSVLDEFNSDESQTDLDDYENEDTNSWDAPLFFEQSGSESSHYKVTTTTRYVIISHNSGKALGDCDESCICYNRMYLYDRRLSSGSMLHINHVDVRVIEDDLYIISDGLLKRMVLKYDPLMPSFLYYKGLELHTDKWTQLTEMNLTGVFNGEPDEGFIEPIFTVFTEESGHHYHDAMSRYHRSQYTRKYGGIIRGKMLDFVVPFAGYLSSIKLSYHK</sequence>
<name>A0A6S6UHK2_9GAMM</name>
<reference evidence="1" key="1">
    <citation type="submission" date="2020-01" db="EMBL/GenBank/DDBJ databases">
        <authorList>
            <person name="Meier V. D."/>
            <person name="Meier V D."/>
        </authorList>
    </citation>
    <scope>NUCLEOTIDE SEQUENCE</scope>
    <source>
        <strain evidence="1">HLG_WM_MAG_09</strain>
    </source>
</reference>
<gene>
    <name evidence="1" type="ORF">HELGO_WM24233</name>
</gene>
<protein>
    <submittedName>
        <fullName evidence="1">Uncharacterized protein</fullName>
    </submittedName>
</protein>
<dbReference type="EMBL" id="CACVAT010000567">
    <property type="protein sequence ID" value="CAA6830191.1"/>
    <property type="molecule type" value="Genomic_DNA"/>
</dbReference>
<organism evidence="1">
    <name type="scientific">uncultured Thiotrichaceae bacterium</name>
    <dbReference type="NCBI Taxonomy" id="298394"/>
    <lineage>
        <taxon>Bacteria</taxon>
        <taxon>Pseudomonadati</taxon>
        <taxon>Pseudomonadota</taxon>
        <taxon>Gammaproteobacteria</taxon>
        <taxon>Thiotrichales</taxon>
        <taxon>Thiotrichaceae</taxon>
        <taxon>environmental samples</taxon>
    </lineage>
</organism>